<protein>
    <submittedName>
        <fullName evidence="1">Uncharacterized protein</fullName>
    </submittedName>
</protein>
<accession>A0A6C0C8B8</accession>
<reference evidence="1" key="1">
    <citation type="journal article" date="2020" name="Nature">
        <title>Giant virus diversity and host interactions through global metagenomics.</title>
        <authorList>
            <person name="Schulz F."/>
            <person name="Roux S."/>
            <person name="Paez-Espino D."/>
            <person name="Jungbluth S."/>
            <person name="Walsh D.A."/>
            <person name="Denef V.J."/>
            <person name="McMahon K.D."/>
            <person name="Konstantinidis K.T."/>
            <person name="Eloe-Fadrosh E.A."/>
            <person name="Kyrpides N.C."/>
            <person name="Woyke T."/>
        </authorList>
    </citation>
    <scope>NUCLEOTIDE SEQUENCE</scope>
    <source>
        <strain evidence="1">GVMAG-M-3300020192-26</strain>
    </source>
</reference>
<organism evidence="1">
    <name type="scientific">viral metagenome</name>
    <dbReference type="NCBI Taxonomy" id="1070528"/>
    <lineage>
        <taxon>unclassified sequences</taxon>
        <taxon>metagenomes</taxon>
        <taxon>organismal metagenomes</taxon>
    </lineage>
</organism>
<dbReference type="AlphaFoldDB" id="A0A6C0C8B8"/>
<evidence type="ECO:0000313" key="1">
    <source>
        <dbReference type="EMBL" id="QHT00573.1"/>
    </source>
</evidence>
<dbReference type="EMBL" id="MN739356">
    <property type="protein sequence ID" value="QHT00573.1"/>
    <property type="molecule type" value="Genomic_DNA"/>
</dbReference>
<name>A0A6C0C8B8_9ZZZZ</name>
<proteinExistence type="predicted"/>
<sequence length="90" mass="10625">MDQILFGDIFINIELYLSPKDLYELSCERFNNIISDKCIKNKVIKEINMRLRHNLEDNYDEFIKIMLKMNASIVGSFITQCLLDETWDGS</sequence>